<evidence type="ECO:0008006" key="2">
    <source>
        <dbReference type="Google" id="ProtNLM"/>
    </source>
</evidence>
<evidence type="ECO:0000313" key="1">
    <source>
        <dbReference type="EMBL" id="SVD21895.1"/>
    </source>
</evidence>
<protein>
    <recommendedName>
        <fullName evidence="2">Sulfotransferase domain-containing protein</fullName>
    </recommendedName>
</protein>
<organism evidence="1">
    <name type="scientific">marine metagenome</name>
    <dbReference type="NCBI Taxonomy" id="408172"/>
    <lineage>
        <taxon>unclassified sequences</taxon>
        <taxon>metagenomes</taxon>
        <taxon>ecological metagenomes</taxon>
    </lineage>
</organism>
<gene>
    <name evidence="1" type="ORF">METZ01_LOCUS374749</name>
</gene>
<reference evidence="1" key="1">
    <citation type="submission" date="2018-05" db="EMBL/GenBank/DDBJ databases">
        <authorList>
            <person name="Lanie J.A."/>
            <person name="Ng W.-L."/>
            <person name="Kazmierczak K.M."/>
            <person name="Andrzejewski T.M."/>
            <person name="Davidsen T.M."/>
            <person name="Wayne K.J."/>
            <person name="Tettelin H."/>
            <person name="Glass J.I."/>
            <person name="Rusch D."/>
            <person name="Podicherti R."/>
            <person name="Tsui H.-C.T."/>
            <person name="Winkler M.E."/>
        </authorList>
    </citation>
    <scope>NUCLEOTIDE SEQUENCE</scope>
</reference>
<sequence length="193" mass="22382">MFDLPRHIFFTGAPGSRWSGIAQTLEQMPGMNTTDRTEERTYTHHSYNGHIGAYFGKEMEFNVDPKIIETAYEDPEAGCMLIKSHQWCDWVGRIRILYPDVWVILVYRPDLACHTWWHEAGGFEIGYPNYSEYKNSANMLYAIQEINSKLLGIGLTHGSKWEHFTPTWLEENFGCTDNLIKEVFPDILVTIIK</sequence>
<accession>A0A382TJE0</accession>
<dbReference type="EMBL" id="UINC01136871">
    <property type="protein sequence ID" value="SVD21895.1"/>
    <property type="molecule type" value="Genomic_DNA"/>
</dbReference>
<proteinExistence type="predicted"/>
<dbReference type="AlphaFoldDB" id="A0A382TJE0"/>
<name>A0A382TJE0_9ZZZZ</name>